<keyword evidence="2" id="KW-1185">Reference proteome</keyword>
<sequence length="156" mass="17435">MPSSLFLDHLYETENPNNFTGRAFLRLLSTSQVSVQNRESREAKLCAMKLNKDKNTQGNDFSHGIADSVSYALGSIQTQKSNFGSGIINSNIEPRAWEYSNPVTYSSLTYNACNISTTTTSKKSTVDCNEHTPDKMSNRNPSLFKQSMDKFFLLGN</sequence>
<gene>
    <name evidence="1" type="ORF">CEXT_71721</name>
</gene>
<dbReference type="EMBL" id="BPLR01010577">
    <property type="protein sequence ID" value="GIY40205.1"/>
    <property type="molecule type" value="Genomic_DNA"/>
</dbReference>
<protein>
    <submittedName>
        <fullName evidence="1">Uncharacterized protein</fullName>
    </submittedName>
</protein>
<name>A0AAV4T609_CAEEX</name>
<dbReference type="AlphaFoldDB" id="A0AAV4T609"/>
<proteinExistence type="predicted"/>
<evidence type="ECO:0000313" key="2">
    <source>
        <dbReference type="Proteomes" id="UP001054945"/>
    </source>
</evidence>
<dbReference type="Proteomes" id="UP001054945">
    <property type="component" value="Unassembled WGS sequence"/>
</dbReference>
<comment type="caution">
    <text evidence="1">The sequence shown here is derived from an EMBL/GenBank/DDBJ whole genome shotgun (WGS) entry which is preliminary data.</text>
</comment>
<accession>A0AAV4T609</accession>
<evidence type="ECO:0000313" key="1">
    <source>
        <dbReference type="EMBL" id="GIY40205.1"/>
    </source>
</evidence>
<reference evidence="1 2" key="1">
    <citation type="submission" date="2021-06" db="EMBL/GenBank/DDBJ databases">
        <title>Caerostris extrusa draft genome.</title>
        <authorList>
            <person name="Kono N."/>
            <person name="Arakawa K."/>
        </authorList>
    </citation>
    <scope>NUCLEOTIDE SEQUENCE [LARGE SCALE GENOMIC DNA]</scope>
</reference>
<organism evidence="1 2">
    <name type="scientific">Caerostris extrusa</name>
    <name type="common">Bark spider</name>
    <name type="synonym">Caerostris bankana</name>
    <dbReference type="NCBI Taxonomy" id="172846"/>
    <lineage>
        <taxon>Eukaryota</taxon>
        <taxon>Metazoa</taxon>
        <taxon>Ecdysozoa</taxon>
        <taxon>Arthropoda</taxon>
        <taxon>Chelicerata</taxon>
        <taxon>Arachnida</taxon>
        <taxon>Araneae</taxon>
        <taxon>Araneomorphae</taxon>
        <taxon>Entelegynae</taxon>
        <taxon>Araneoidea</taxon>
        <taxon>Araneidae</taxon>
        <taxon>Caerostris</taxon>
    </lineage>
</organism>